<sequence>MPPSPAPRPERCCGKPAGAVCVHDVSQSASPSMHADVIHRAELPIDDRPHGIDLTGEILHAAVRRPGTVDVWYVARRDQYIEHMRRSFQIVATGQPIPAHLSRHHATAITPDGALVWHVLENHCPHQDVVETTEWGQLPKNGSGLCPHCPVRLRGDGDGGWIPT</sequence>
<geneLocation type="plasmid" evidence="2 3">
    <name>punmamed1</name>
</geneLocation>
<dbReference type="Proteomes" id="UP001249394">
    <property type="component" value="Plasmid punmamed1"/>
</dbReference>
<keyword evidence="3" id="KW-1185">Reference proteome</keyword>
<proteinExistence type="predicted"/>
<keyword evidence="2" id="KW-0614">Plasmid</keyword>
<dbReference type="InterPro" id="IPR055776">
    <property type="entry name" value="DUF7352"/>
</dbReference>
<dbReference type="Pfam" id="PF24043">
    <property type="entry name" value="DUF7352"/>
    <property type="match status" value="1"/>
</dbReference>
<evidence type="ECO:0000313" key="2">
    <source>
        <dbReference type="EMBL" id="WND24058.1"/>
    </source>
</evidence>
<feature type="domain" description="DUF7352" evidence="1">
    <location>
        <begin position="37"/>
        <end position="124"/>
    </location>
</feature>
<accession>A0ABY9UML1</accession>
<dbReference type="EMBL" id="CP134214">
    <property type="protein sequence ID" value="WND24058.1"/>
    <property type="molecule type" value="Genomic_DNA"/>
</dbReference>
<evidence type="ECO:0000259" key="1">
    <source>
        <dbReference type="Pfam" id="PF24043"/>
    </source>
</evidence>
<gene>
    <name evidence="2" type="ORF">RI060_42830</name>
</gene>
<protein>
    <recommendedName>
        <fullName evidence="1">DUF7352 domain-containing protein</fullName>
    </recommendedName>
</protein>
<organism evidence="2 3">
    <name type="scientific">Streptomyces violaceus</name>
    <name type="common">Streptomyces venezuelae</name>
    <dbReference type="NCBI Taxonomy" id="1936"/>
    <lineage>
        <taxon>Bacteria</taxon>
        <taxon>Bacillati</taxon>
        <taxon>Actinomycetota</taxon>
        <taxon>Actinomycetes</taxon>
        <taxon>Kitasatosporales</taxon>
        <taxon>Streptomycetaceae</taxon>
        <taxon>Streptomyces</taxon>
    </lineage>
</organism>
<reference evidence="2 3" key="1">
    <citation type="submission" date="2023-09" db="EMBL/GenBank/DDBJ databases">
        <title>The genome sequence of Streptomyces anthocyanicus.</title>
        <authorList>
            <person name="Mo P."/>
        </authorList>
    </citation>
    <scope>NUCLEOTIDE SEQUENCE [LARGE SCALE GENOMIC DNA]</scope>
    <source>
        <strain evidence="2 3">JCM 4387</strain>
        <plasmid evidence="2 3">punmamed1</plasmid>
    </source>
</reference>
<evidence type="ECO:0000313" key="3">
    <source>
        <dbReference type="Proteomes" id="UP001249394"/>
    </source>
</evidence>
<name>A0ABY9UML1_STRVL</name>